<organism evidence="1 2">
    <name type="scientific">Trichonephila inaurata madagascariensis</name>
    <dbReference type="NCBI Taxonomy" id="2747483"/>
    <lineage>
        <taxon>Eukaryota</taxon>
        <taxon>Metazoa</taxon>
        <taxon>Ecdysozoa</taxon>
        <taxon>Arthropoda</taxon>
        <taxon>Chelicerata</taxon>
        <taxon>Arachnida</taxon>
        <taxon>Araneae</taxon>
        <taxon>Araneomorphae</taxon>
        <taxon>Entelegynae</taxon>
        <taxon>Araneoidea</taxon>
        <taxon>Nephilidae</taxon>
        <taxon>Trichonephila</taxon>
        <taxon>Trichonephila inaurata</taxon>
    </lineage>
</organism>
<dbReference type="Proteomes" id="UP000886998">
    <property type="component" value="Unassembled WGS sequence"/>
</dbReference>
<sequence>MIISDRKTTISKLEIPPYKIMLSVTTSKSWGPTFFRCNDVGNEHRWHYIIIFDYANFRLSDFVNKYKYGIGLHIGTPTHYAIMDFYGNTMRNI</sequence>
<evidence type="ECO:0000313" key="2">
    <source>
        <dbReference type="Proteomes" id="UP000886998"/>
    </source>
</evidence>
<reference evidence="1" key="1">
    <citation type="submission" date="2020-08" db="EMBL/GenBank/DDBJ databases">
        <title>Multicomponent nature underlies the extraordinary mechanical properties of spider dragline silk.</title>
        <authorList>
            <person name="Kono N."/>
            <person name="Nakamura H."/>
            <person name="Mori M."/>
            <person name="Yoshida Y."/>
            <person name="Ohtoshi R."/>
            <person name="Malay A.D."/>
            <person name="Moran D.A.P."/>
            <person name="Tomita M."/>
            <person name="Numata K."/>
            <person name="Arakawa K."/>
        </authorList>
    </citation>
    <scope>NUCLEOTIDE SEQUENCE</scope>
</reference>
<dbReference type="AlphaFoldDB" id="A0A8X7BS83"/>
<gene>
    <name evidence="1" type="ORF">TNIN_119151</name>
</gene>
<comment type="caution">
    <text evidence="1">The sequence shown here is derived from an EMBL/GenBank/DDBJ whole genome shotgun (WGS) entry which is preliminary data.</text>
</comment>
<accession>A0A8X7BS83</accession>
<proteinExistence type="predicted"/>
<dbReference type="EMBL" id="BMAV01002065">
    <property type="protein sequence ID" value="GFY40727.1"/>
    <property type="molecule type" value="Genomic_DNA"/>
</dbReference>
<protein>
    <submittedName>
        <fullName evidence="1">Uncharacterized protein</fullName>
    </submittedName>
</protein>
<keyword evidence="2" id="KW-1185">Reference proteome</keyword>
<evidence type="ECO:0000313" key="1">
    <source>
        <dbReference type="EMBL" id="GFY40727.1"/>
    </source>
</evidence>
<name>A0A8X7BS83_9ARAC</name>